<dbReference type="AlphaFoldDB" id="A0A069PPJ0"/>
<keyword evidence="2" id="KW-1185">Reference proteome</keyword>
<evidence type="ECO:0000313" key="1">
    <source>
        <dbReference type="EMBL" id="KDR39191.1"/>
    </source>
</evidence>
<dbReference type="EMBL" id="JFHC01000064">
    <property type="protein sequence ID" value="KDR39191.1"/>
    <property type="molecule type" value="Genomic_DNA"/>
</dbReference>
<dbReference type="RefSeq" id="WP_035931501.1">
    <property type="nucleotide sequence ID" value="NZ_CADFFX010000020.1"/>
</dbReference>
<dbReference type="Proteomes" id="UP000027466">
    <property type="component" value="Unassembled WGS sequence"/>
</dbReference>
<dbReference type="STRING" id="60547.GCA_000751215_02972"/>
<gene>
    <name evidence="1" type="ORF">BG61_34410</name>
</gene>
<organism evidence="1 2">
    <name type="scientific">Caballeronia glathei</name>
    <dbReference type="NCBI Taxonomy" id="60547"/>
    <lineage>
        <taxon>Bacteria</taxon>
        <taxon>Pseudomonadati</taxon>
        <taxon>Pseudomonadota</taxon>
        <taxon>Betaproteobacteria</taxon>
        <taxon>Burkholderiales</taxon>
        <taxon>Burkholderiaceae</taxon>
        <taxon>Caballeronia</taxon>
    </lineage>
</organism>
<accession>A0A069PPJ0</accession>
<sequence length="214" mass="25284">MSCDQQRFERDIAQHKMTIVRDDGVDRHIKFRAADGDSCYWFEILTWPGALLIRGDCGTYVFSRTTDMFSFFRVDRGNDPKKLYINTGYWAEKLQAVSSDGYGRGAVERFSGSSFKQRVKERVDGYLEGRETTAEQRADLWRDINDDVFAYVEDDREDIAFSRLMDFSSKDFPRLFEDCWEWNCKEYTFRFIWNLYAIAWAIRQYDAAKQEIAA</sequence>
<protein>
    <submittedName>
        <fullName evidence="1">Uncharacterized protein</fullName>
    </submittedName>
</protein>
<name>A0A069PPJ0_9BURK</name>
<comment type="caution">
    <text evidence="1">The sequence shown here is derived from an EMBL/GenBank/DDBJ whole genome shotgun (WGS) entry which is preliminary data.</text>
</comment>
<evidence type="ECO:0000313" key="2">
    <source>
        <dbReference type="Proteomes" id="UP000027466"/>
    </source>
</evidence>
<proteinExistence type="predicted"/>
<reference evidence="1 2" key="1">
    <citation type="submission" date="2014-03" db="EMBL/GenBank/DDBJ databases">
        <title>Draft Genome Sequences of Four Burkholderia Strains.</title>
        <authorList>
            <person name="Liu X.Y."/>
            <person name="Li C.X."/>
            <person name="Xu J.H."/>
        </authorList>
    </citation>
    <scope>NUCLEOTIDE SEQUENCE [LARGE SCALE GENOMIC DNA]</scope>
    <source>
        <strain evidence="1 2">DSM 50014</strain>
    </source>
</reference>